<reference evidence="2" key="1">
    <citation type="submission" date="2022-08" db="EMBL/GenBank/DDBJ databases">
        <authorList>
            <person name="Kallberg Y."/>
            <person name="Tangrot J."/>
            <person name="Rosling A."/>
        </authorList>
    </citation>
    <scope>NUCLEOTIDE SEQUENCE</scope>
    <source>
        <strain evidence="2">Wild A</strain>
    </source>
</reference>
<dbReference type="EMBL" id="CAMKVN010007859">
    <property type="protein sequence ID" value="CAI2191942.1"/>
    <property type="molecule type" value="Genomic_DNA"/>
</dbReference>
<keyword evidence="3" id="KW-1185">Reference proteome</keyword>
<keyword evidence="1" id="KW-0175">Coiled coil</keyword>
<dbReference type="OrthoDB" id="2448665at2759"/>
<evidence type="ECO:0000313" key="3">
    <source>
        <dbReference type="Proteomes" id="UP001153678"/>
    </source>
</evidence>
<protein>
    <submittedName>
        <fullName evidence="2">12983_t:CDS:1</fullName>
    </submittedName>
</protein>
<accession>A0A9W4T457</accession>
<dbReference type="Proteomes" id="UP001153678">
    <property type="component" value="Unassembled WGS sequence"/>
</dbReference>
<comment type="caution">
    <text evidence="2">The sequence shown here is derived from an EMBL/GenBank/DDBJ whole genome shotgun (WGS) entry which is preliminary data.</text>
</comment>
<gene>
    <name evidence="2" type="ORF">FWILDA_LOCUS15326</name>
</gene>
<evidence type="ECO:0000256" key="1">
    <source>
        <dbReference type="SAM" id="Coils"/>
    </source>
</evidence>
<organism evidence="2 3">
    <name type="scientific">Funneliformis geosporum</name>
    <dbReference type="NCBI Taxonomy" id="1117311"/>
    <lineage>
        <taxon>Eukaryota</taxon>
        <taxon>Fungi</taxon>
        <taxon>Fungi incertae sedis</taxon>
        <taxon>Mucoromycota</taxon>
        <taxon>Glomeromycotina</taxon>
        <taxon>Glomeromycetes</taxon>
        <taxon>Glomerales</taxon>
        <taxon>Glomeraceae</taxon>
        <taxon>Funneliformis</taxon>
    </lineage>
</organism>
<proteinExistence type="predicted"/>
<sequence length="197" mass="23494">MVSHLQKDLATEKQDKVHIQKELDDTLTILNKPTTEMGTQTDLTAEQISRMEEKITNYQKDITQSQNQVNFLTNQISTLQTEIRGLQKQVKDKELNEAEKDLLDYELERRDLQTKITKLETDKRDLQTKYDMEVRTKEELIGFLSVYRQQSFLEYRDFVLDRNKTEIEEFLKQHTPYLNRINLIVFKLTSDRVIDFN</sequence>
<dbReference type="Gene3D" id="1.20.5.340">
    <property type="match status" value="1"/>
</dbReference>
<feature type="coiled-coil region" evidence="1">
    <location>
        <begin position="48"/>
        <end position="129"/>
    </location>
</feature>
<evidence type="ECO:0000313" key="2">
    <source>
        <dbReference type="EMBL" id="CAI2191942.1"/>
    </source>
</evidence>
<name>A0A9W4T457_9GLOM</name>
<dbReference type="AlphaFoldDB" id="A0A9W4T457"/>